<dbReference type="InterPro" id="IPR009936">
    <property type="entry name" value="DUF1468"/>
</dbReference>
<organism evidence="3 4">
    <name type="scientific">Ruthenibacterium intestinale</name>
    <dbReference type="NCBI Taxonomy" id="3133163"/>
    <lineage>
        <taxon>Bacteria</taxon>
        <taxon>Bacillati</taxon>
        <taxon>Bacillota</taxon>
        <taxon>Clostridia</taxon>
        <taxon>Eubacteriales</taxon>
        <taxon>Oscillospiraceae</taxon>
        <taxon>Ruthenibacterium</taxon>
    </lineage>
</organism>
<reference evidence="3 4" key="1">
    <citation type="submission" date="2024-03" db="EMBL/GenBank/DDBJ databases">
        <title>Human intestinal bacterial collection.</title>
        <authorList>
            <person name="Pauvert C."/>
            <person name="Hitch T.C.A."/>
            <person name="Clavel T."/>
        </authorList>
    </citation>
    <scope>NUCLEOTIDE SEQUENCE [LARGE SCALE GENOMIC DNA]</scope>
    <source>
        <strain evidence="3 4">CLA-JM-H11</strain>
    </source>
</reference>
<dbReference type="Pfam" id="PF07331">
    <property type="entry name" value="TctB"/>
    <property type="match status" value="1"/>
</dbReference>
<feature type="transmembrane region" description="Helical" evidence="1">
    <location>
        <begin position="126"/>
        <end position="148"/>
    </location>
</feature>
<sequence>MKNKILPWTNKIVAAFLLLLGILAFVTSLKDLEFGTFSSPKGGFAPTVFSAGLIIFSLINLVLEMFKKNEVPEKLKDVNWLKWLLYMLICIAYVFLVKKIGFAVDTFICLFAMLKLTGRKGVVKPILISGVFSVIVWAIFTYAMNVPLPGASWF</sequence>
<dbReference type="EMBL" id="JBBMFA010000096">
    <property type="protein sequence ID" value="MEQ2520828.1"/>
    <property type="molecule type" value="Genomic_DNA"/>
</dbReference>
<dbReference type="Proteomes" id="UP001477672">
    <property type="component" value="Unassembled WGS sequence"/>
</dbReference>
<keyword evidence="1" id="KW-0812">Transmembrane</keyword>
<accession>A0ABV1GH22</accession>
<feature type="transmembrane region" description="Helical" evidence="1">
    <location>
        <begin position="44"/>
        <end position="63"/>
    </location>
</feature>
<feature type="domain" description="DUF1468" evidence="2">
    <location>
        <begin position="12"/>
        <end position="149"/>
    </location>
</feature>
<name>A0ABV1GH22_9FIRM</name>
<feature type="transmembrane region" description="Helical" evidence="1">
    <location>
        <begin position="84"/>
        <end position="114"/>
    </location>
</feature>
<evidence type="ECO:0000313" key="3">
    <source>
        <dbReference type="EMBL" id="MEQ2520828.1"/>
    </source>
</evidence>
<gene>
    <name evidence="3" type="ORF">WMO24_10370</name>
</gene>
<evidence type="ECO:0000313" key="4">
    <source>
        <dbReference type="Proteomes" id="UP001477672"/>
    </source>
</evidence>
<keyword evidence="1" id="KW-1133">Transmembrane helix</keyword>
<proteinExistence type="predicted"/>
<comment type="caution">
    <text evidence="3">The sequence shown here is derived from an EMBL/GenBank/DDBJ whole genome shotgun (WGS) entry which is preliminary data.</text>
</comment>
<keyword evidence="1" id="KW-0472">Membrane</keyword>
<evidence type="ECO:0000259" key="2">
    <source>
        <dbReference type="Pfam" id="PF07331"/>
    </source>
</evidence>
<dbReference type="RefSeq" id="WP_349216374.1">
    <property type="nucleotide sequence ID" value="NZ_JBBMFA010000096.1"/>
</dbReference>
<keyword evidence="4" id="KW-1185">Reference proteome</keyword>
<evidence type="ECO:0000256" key="1">
    <source>
        <dbReference type="SAM" id="Phobius"/>
    </source>
</evidence>
<protein>
    <submittedName>
        <fullName evidence="3">Tripartite tricarboxylate transporter TctB family protein</fullName>
    </submittedName>
</protein>